<organism evidence="2 3">
    <name type="scientific">Paraphaeosphaeria minitans</name>
    <dbReference type="NCBI Taxonomy" id="565426"/>
    <lineage>
        <taxon>Eukaryota</taxon>
        <taxon>Fungi</taxon>
        <taxon>Dikarya</taxon>
        <taxon>Ascomycota</taxon>
        <taxon>Pezizomycotina</taxon>
        <taxon>Dothideomycetes</taxon>
        <taxon>Pleosporomycetidae</taxon>
        <taxon>Pleosporales</taxon>
        <taxon>Massarineae</taxon>
        <taxon>Didymosphaeriaceae</taxon>
        <taxon>Paraphaeosphaeria</taxon>
    </lineage>
</organism>
<feature type="signal peptide" evidence="1">
    <location>
        <begin position="1"/>
        <end position="17"/>
    </location>
</feature>
<dbReference type="OrthoDB" id="3763898at2759"/>
<protein>
    <submittedName>
        <fullName evidence="2">Uncharacterized protein</fullName>
    </submittedName>
</protein>
<name>A0A9P6GH49_9PLEO</name>
<sequence length="91" mass="9575">MKSAIIVFTFALASAAASIPDALAPRADLAVCNAKKGESCPGSGVFACENNGGHSMYCAEKSRGKFNWIYADNCPDSKKHCDCRTGLCVPN</sequence>
<dbReference type="Proteomes" id="UP000756921">
    <property type="component" value="Unassembled WGS sequence"/>
</dbReference>
<reference evidence="2" key="1">
    <citation type="journal article" date="2020" name="Mol. Plant Microbe Interact.">
        <title>Genome Sequence of the Biocontrol Agent Coniothyrium minitans strain Conio (IMI 134523).</title>
        <authorList>
            <person name="Patel D."/>
            <person name="Shittu T.A."/>
            <person name="Baroncelli R."/>
            <person name="Muthumeenakshi S."/>
            <person name="Osborne T.H."/>
            <person name="Janganan T.K."/>
            <person name="Sreenivasaprasad S."/>
        </authorList>
    </citation>
    <scope>NUCLEOTIDE SEQUENCE</scope>
    <source>
        <strain evidence="2">Conio</strain>
    </source>
</reference>
<keyword evidence="3" id="KW-1185">Reference proteome</keyword>
<dbReference type="EMBL" id="WJXW01000006">
    <property type="protein sequence ID" value="KAF9735617.1"/>
    <property type="molecule type" value="Genomic_DNA"/>
</dbReference>
<evidence type="ECO:0000313" key="2">
    <source>
        <dbReference type="EMBL" id="KAF9735617.1"/>
    </source>
</evidence>
<proteinExistence type="predicted"/>
<gene>
    <name evidence="2" type="ORF">PMIN01_07022</name>
</gene>
<accession>A0A9P6GH49</accession>
<evidence type="ECO:0000256" key="1">
    <source>
        <dbReference type="SAM" id="SignalP"/>
    </source>
</evidence>
<feature type="chain" id="PRO_5040489954" evidence="1">
    <location>
        <begin position="18"/>
        <end position="91"/>
    </location>
</feature>
<evidence type="ECO:0000313" key="3">
    <source>
        <dbReference type="Proteomes" id="UP000756921"/>
    </source>
</evidence>
<comment type="caution">
    <text evidence="2">The sequence shown here is derived from an EMBL/GenBank/DDBJ whole genome shotgun (WGS) entry which is preliminary data.</text>
</comment>
<dbReference type="AlphaFoldDB" id="A0A9P6GH49"/>
<keyword evidence="1" id="KW-0732">Signal</keyword>